<dbReference type="OrthoDB" id="9795058at2"/>
<keyword evidence="1" id="KW-0175">Coiled coil</keyword>
<dbReference type="RefSeq" id="WP_072916340.1">
    <property type="nucleotide sequence ID" value="NZ_FRAR01000024.1"/>
</dbReference>
<protein>
    <submittedName>
        <fullName evidence="4">Uncharacterized protein</fullName>
    </submittedName>
</protein>
<evidence type="ECO:0000259" key="3">
    <source>
        <dbReference type="Pfam" id="PF24481"/>
    </source>
</evidence>
<dbReference type="AlphaFoldDB" id="A0A1M6VGH8"/>
<dbReference type="Gene3D" id="1.10.287.1490">
    <property type="match status" value="1"/>
</dbReference>
<evidence type="ECO:0000256" key="1">
    <source>
        <dbReference type="SAM" id="Coils"/>
    </source>
</evidence>
<feature type="domain" description="C4-type zinc ribbon" evidence="2">
    <location>
        <begin position="199"/>
        <end position="231"/>
    </location>
</feature>
<dbReference type="EMBL" id="FRAR01000024">
    <property type="protein sequence ID" value="SHK80613.1"/>
    <property type="molecule type" value="Genomic_DNA"/>
</dbReference>
<dbReference type="Pfam" id="PF24481">
    <property type="entry name" value="CT398_CC"/>
    <property type="match status" value="1"/>
</dbReference>
<evidence type="ECO:0000313" key="5">
    <source>
        <dbReference type="Proteomes" id="UP000183997"/>
    </source>
</evidence>
<organism evidence="4 5">
    <name type="scientific">Desulforamulus aeronauticus DSM 10349</name>
    <dbReference type="NCBI Taxonomy" id="1121421"/>
    <lineage>
        <taxon>Bacteria</taxon>
        <taxon>Bacillati</taxon>
        <taxon>Bacillota</taxon>
        <taxon>Clostridia</taxon>
        <taxon>Eubacteriales</taxon>
        <taxon>Peptococcaceae</taxon>
        <taxon>Desulforamulus</taxon>
    </lineage>
</organism>
<feature type="domain" description="CT398-like coiled coil hairpin" evidence="3">
    <location>
        <begin position="29"/>
        <end position="187"/>
    </location>
</feature>
<name>A0A1M6VGH8_9FIRM</name>
<feature type="coiled-coil region" evidence="1">
    <location>
        <begin position="33"/>
        <end position="112"/>
    </location>
</feature>
<accession>A0A1M6VGH8</accession>
<dbReference type="InterPro" id="IPR003743">
    <property type="entry name" value="Zf-RING_7"/>
</dbReference>
<dbReference type="InterPro" id="IPR056003">
    <property type="entry name" value="CT398_CC_hairpin"/>
</dbReference>
<gene>
    <name evidence="4" type="ORF">SAMN02745123_03199</name>
</gene>
<keyword evidence="5" id="KW-1185">Reference proteome</keyword>
<evidence type="ECO:0000259" key="2">
    <source>
        <dbReference type="Pfam" id="PF02591"/>
    </source>
</evidence>
<sequence length="236" mass="27740">MAKVRKLWELQLLEEQQEKQKLQIVDPSLVKQLKSLKQEIEVLQSQLKDLKSQYQRAKEEVNSLERAGVECKEKQGQLNEKIYDGSLQSKEIKNYQQRLAKLNEEFTSSEDKQLEVMQQREDIKGIWEEKKQQLTTITAQYKTLHENYLQQKEEIKTRATDLAREITELIQEIGTEELELFRQLQKKHRRPVGRVTKDTCSGCHLGISFDKIKQLKTPDGVVHCNHCGRLLLWDPV</sequence>
<evidence type="ECO:0000313" key="4">
    <source>
        <dbReference type="EMBL" id="SHK80613.1"/>
    </source>
</evidence>
<dbReference type="STRING" id="1121421.SAMN02745123_03199"/>
<dbReference type="Proteomes" id="UP000183997">
    <property type="component" value="Unassembled WGS sequence"/>
</dbReference>
<dbReference type="Pfam" id="PF02591">
    <property type="entry name" value="Zn_ribbon_9"/>
    <property type="match status" value="1"/>
</dbReference>
<proteinExistence type="predicted"/>
<reference evidence="5" key="1">
    <citation type="submission" date="2016-11" db="EMBL/GenBank/DDBJ databases">
        <authorList>
            <person name="Varghese N."/>
            <person name="Submissions S."/>
        </authorList>
    </citation>
    <scope>NUCLEOTIDE SEQUENCE [LARGE SCALE GENOMIC DNA]</scope>
    <source>
        <strain evidence="5">DSM 10349</strain>
    </source>
</reference>
<feature type="coiled-coil region" evidence="1">
    <location>
        <begin position="145"/>
        <end position="172"/>
    </location>
</feature>